<sequence length="802" mass="92371">MNNSSSPLSQKYSQRKVLITESEVDPFSVVLVEDLLSGTNDWRNVQDIIRLTFKALTDVVKNQGEAIRELERQNISNVKIVNLQDYLDSKANVEDVKESLNELAQILEGRPSFDDLQNRFQQCTLKEDFDYMMSSKVSHQEIKVMLENKVNTNQFNSEIDGLYAKLDEQVQDLRSYRNIFQQDILSISNQLAQKASLEEVNEQLDQKANKQSVANALQRKANKVEIDAMLARKAETTDIQNLLTMVESKVDNHQLEKINQLLDCKVEKNDFNLLVNSLSNKADRTDVEIIQSQIQQASNEIEAFKQLQDKELSVVKNLLEDLRFNTTQALNKKAEQKELDKIYNQVAQKADIDLFNQMSNQLRNELIKDMQDMKDQTINFRKAQEELVTDKFKKNEQLFDNLREEILKAHENIKSVNEERRNDQEQMQNFNKGLLANYKKEIQKEIQYLLDDLETLKKEFNENFLLKLDKNEFIDFRVKVLNALEEKTDLMEVQNALNACQSDISQRFLELKDEIKNYIGENEANLLQILDKKANFVDVQQALSQKADNTNVLNLIATKVSSQEIEEMRKMVEKVFKECEDKVNLKEFDHFANQANLAIEELQRDMLLKSNIKDVCTLLDAKSNIDDVNRALSDIHRELEKKSYQEDLNNIVSDQAIINEQLCTENIVGRWTWKSGEIKAGSLIPWEVQLVNTLPDNYLWEKEKTSILVVAPGLYEVTLGFFAKKKPTIQILINGEPIMSAVNTASYVMHHSSGKIKDIKHSAGTITGLTLVDFIILPARARISLTYTGEFGGEGFFGLKRL</sequence>
<dbReference type="OrthoDB" id="65833at2759"/>
<name>Q22RN5_TETTS</name>
<dbReference type="AlphaFoldDB" id="Q22RN5"/>
<evidence type="ECO:0008006" key="4">
    <source>
        <dbReference type="Google" id="ProtNLM"/>
    </source>
</evidence>
<dbReference type="RefSeq" id="XP_001008332.2">
    <property type="nucleotide sequence ID" value="XM_001008332.2"/>
</dbReference>
<evidence type="ECO:0000313" key="2">
    <source>
        <dbReference type="EMBL" id="EAR88087.2"/>
    </source>
</evidence>
<protein>
    <recommendedName>
        <fullName evidence="4">C1q domain-containing protein</fullName>
    </recommendedName>
</protein>
<dbReference type="PANTHER" id="PTHR40131">
    <property type="entry name" value="C1Q DOMAIN-CONTAINING PROTEIN"/>
    <property type="match status" value="1"/>
</dbReference>
<dbReference type="KEGG" id="tet:TTHERM_00013530"/>
<proteinExistence type="predicted"/>
<dbReference type="PANTHER" id="PTHR40131:SF1">
    <property type="entry name" value="C1Q DOMAIN-CONTAINING PROTEIN"/>
    <property type="match status" value="1"/>
</dbReference>
<dbReference type="InParanoid" id="Q22RN5"/>
<accession>Q22RN5</accession>
<evidence type="ECO:0000313" key="3">
    <source>
        <dbReference type="Proteomes" id="UP000009168"/>
    </source>
</evidence>
<dbReference type="GeneID" id="7823230"/>
<feature type="coiled-coil region" evidence="1">
    <location>
        <begin position="53"/>
        <end position="110"/>
    </location>
</feature>
<dbReference type="Proteomes" id="UP000009168">
    <property type="component" value="Unassembled WGS sequence"/>
</dbReference>
<dbReference type="STRING" id="312017.Q22RN5"/>
<gene>
    <name evidence="2" type="ORF">TTHERM_00013530</name>
</gene>
<keyword evidence="3" id="KW-1185">Reference proteome</keyword>
<evidence type="ECO:0000256" key="1">
    <source>
        <dbReference type="SAM" id="Coils"/>
    </source>
</evidence>
<reference evidence="3" key="1">
    <citation type="journal article" date="2006" name="PLoS Biol.">
        <title>Macronuclear genome sequence of the ciliate Tetrahymena thermophila, a model eukaryote.</title>
        <authorList>
            <person name="Eisen J.A."/>
            <person name="Coyne R.S."/>
            <person name="Wu M."/>
            <person name="Wu D."/>
            <person name="Thiagarajan M."/>
            <person name="Wortman J.R."/>
            <person name="Badger J.H."/>
            <person name="Ren Q."/>
            <person name="Amedeo P."/>
            <person name="Jones K.M."/>
            <person name="Tallon L.J."/>
            <person name="Delcher A.L."/>
            <person name="Salzberg S.L."/>
            <person name="Silva J.C."/>
            <person name="Haas B.J."/>
            <person name="Majoros W.H."/>
            <person name="Farzad M."/>
            <person name="Carlton J.M."/>
            <person name="Smith R.K. Jr."/>
            <person name="Garg J."/>
            <person name="Pearlman R.E."/>
            <person name="Karrer K.M."/>
            <person name="Sun L."/>
            <person name="Manning G."/>
            <person name="Elde N.C."/>
            <person name="Turkewitz A.P."/>
            <person name="Asai D.J."/>
            <person name="Wilkes D.E."/>
            <person name="Wang Y."/>
            <person name="Cai H."/>
            <person name="Collins K."/>
            <person name="Stewart B.A."/>
            <person name="Lee S.R."/>
            <person name="Wilamowska K."/>
            <person name="Weinberg Z."/>
            <person name="Ruzzo W.L."/>
            <person name="Wloga D."/>
            <person name="Gaertig J."/>
            <person name="Frankel J."/>
            <person name="Tsao C.-C."/>
            <person name="Gorovsky M.A."/>
            <person name="Keeling P.J."/>
            <person name="Waller R.F."/>
            <person name="Patron N.J."/>
            <person name="Cherry J.M."/>
            <person name="Stover N.A."/>
            <person name="Krieger C.J."/>
            <person name="del Toro C."/>
            <person name="Ryder H.F."/>
            <person name="Williamson S.C."/>
            <person name="Barbeau R.A."/>
            <person name="Hamilton E.P."/>
            <person name="Orias E."/>
        </authorList>
    </citation>
    <scope>NUCLEOTIDE SEQUENCE [LARGE SCALE GENOMIC DNA]</scope>
    <source>
        <strain evidence="3">SB210</strain>
    </source>
</reference>
<keyword evidence="1" id="KW-0175">Coiled coil</keyword>
<feature type="coiled-coil region" evidence="1">
    <location>
        <begin position="399"/>
        <end position="459"/>
    </location>
</feature>
<organism evidence="2 3">
    <name type="scientific">Tetrahymena thermophila (strain SB210)</name>
    <dbReference type="NCBI Taxonomy" id="312017"/>
    <lineage>
        <taxon>Eukaryota</taxon>
        <taxon>Sar</taxon>
        <taxon>Alveolata</taxon>
        <taxon>Ciliophora</taxon>
        <taxon>Intramacronucleata</taxon>
        <taxon>Oligohymenophorea</taxon>
        <taxon>Hymenostomatida</taxon>
        <taxon>Tetrahymenina</taxon>
        <taxon>Tetrahymenidae</taxon>
        <taxon>Tetrahymena</taxon>
    </lineage>
</organism>
<dbReference type="eggNOG" id="ENOG502S58W">
    <property type="taxonomic scope" value="Eukaryota"/>
</dbReference>
<dbReference type="HOGENOM" id="CLU_351108_0_0_1"/>
<dbReference type="EMBL" id="GG662845">
    <property type="protein sequence ID" value="EAR88087.2"/>
    <property type="molecule type" value="Genomic_DNA"/>
</dbReference>